<evidence type="ECO:0000313" key="3">
    <source>
        <dbReference type="EMBL" id="SDJ29989.1"/>
    </source>
</evidence>
<dbReference type="STRING" id="890420.SAMN05216226_10228"/>
<dbReference type="PROSITE" id="PS00166">
    <property type="entry name" value="ENOYL_COA_HYDRATASE"/>
    <property type="match status" value="1"/>
</dbReference>
<dbReference type="PANTHER" id="PTHR43802">
    <property type="entry name" value="ENOYL-COA HYDRATASE"/>
    <property type="match status" value="1"/>
</dbReference>
<dbReference type="InterPro" id="IPR001753">
    <property type="entry name" value="Enoyl-CoA_hydra/iso"/>
</dbReference>
<dbReference type="Gene3D" id="3.90.226.10">
    <property type="entry name" value="2-enoyl-CoA Hydratase, Chain A, domain 1"/>
    <property type="match status" value="1"/>
</dbReference>
<evidence type="ECO:0000256" key="2">
    <source>
        <dbReference type="RuleBase" id="RU003707"/>
    </source>
</evidence>
<protein>
    <submittedName>
        <fullName evidence="3">Enoyl-CoA hydratase/carnithine racemase</fullName>
    </submittedName>
</protein>
<name>A0A1G8SL64_9EURY</name>
<keyword evidence="4" id="KW-1185">Reference proteome</keyword>
<sequence length="237" mass="24487">MSAGMIRTATDGPLRVVTVDRPDKMNALDSDGLDALSAAFEQATEPVVYLHGAGEAFCAGADLTVVSELDREEAVAFAAHGQRVTRTIEGYDGVVVAGIDGAARGGGVELALACDIRIGTPAATLAESGVSLGLFGAWGGTARLPRIVGETVAMDLSLSGRVLSAQEAREVGLLSRVVEDPRAVATEIADNDAAVLRVIKARLRDSAPAEQQEQRASQAFGDLIADSDLDAVDGRDS</sequence>
<proteinExistence type="inferred from homology"/>
<dbReference type="CDD" id="cd06558">
    <property type="entry name" value="crotonase-like"/>
    <property type="match status" value="1"/>
</dbReference>
<dbReference type="AlphaFoldDB" id="A0A1G8SL64"/>
<dbReference type="InterPro" id="IPR029045">
    <property type="entry name" value="ClpP/crotonase-like_dom_sf"/>
</dbReference>
<dbReference type="InterPro" id="IPR018376">
    <property type="entry name" value="Enoyl-CoA_hyd/isom_CS"/>
</dbReference>
<dbReference type="GO" id="GO:0003824">
    <property type="term" value="F:catalytic activity"/>
    <property type="evidence" value="ECO:0007669"/>
    <property type="project" value="InterPro"/>
</dbReference>
<dbReference type="PANTHER" id="PTHR43802:SF1">
    <property type="entry name" value="IP11341P-RELATED"/>
    <property type="match status" value="1"/>
</dbReference>
<dbReference type="Proteomes" id="UP000198856">
    <property type="component" value="Unassembled WGS sequence"/>
</dbReference>
<dbReference type="Pfam" id="PF00378">
    <property type="entry name" value="ECH_1"/>
    <property type="match status" value="1"/>
</dbReference>
<dbReference type="SUPFAM" id="SSF52096">
    <property type="entry name" value="ClpP/crotonase"/>
    <property type="match status" value="1"/>
</dbReference>
<dbReference type="EMBL" id="FNFC01000002">
    <property type="protein sequence ID" value="SDJ29989.1"/>
    <property type="molecule type" value="Genomic_DNA"/>
</dbReference>
<accession>A0A1G8SL64</accession>
<reference evidence="3 4" key="1">
    <citation type="submission" date="2016-10" db="EMBL/GenBank/DDBJ databases">
        <authorList>
            <person name="de Groot N.N."/>
        </authorList>
    </citation>
    <scope>NUCLEOTIDE SEQUENCE [LARGE SCALE GENOMIC DNA]</scope>
    <source>
        <strain evidence="3 4">IBRC-M10015</strain>
    </source>
</reference>
<organism evidence="3 4">
    <name type="scientific">Halovenus aranensis</name>
    <dbReference type="NCBI Taxonomy" id="890420"/>
    <lineage>
        <taxon>Archaea</taxon>
        <taxon>Methanobacteriati</taxon>
        <taxon>Methanobacteriota</taxon>
        <taxon>Stenosarchaea group</taxon>
        <taxon>Halobacteria</taxon>
        <taxon>Halobacteriales</taxon>
        <taxon>Haloarculaceae</taxon>
        <taxon>Halovenus</taxon>
    </lineage>
</organism>
<evidence type="ECO:0000256" key="1">
    <source>
        <dbReference type="ARBA" id="ARBA00005254"/>
    </source>
</evidence>
<evidence type="ECO:0000313" key="4">
    <source>
        <dbReference type="Proteomes" id="UP000198856"/>
    </source>
</evidence>
<comment type="similarity">
    <text evidence="1 2">Belongs to the enoyl-CoA hydratase/isomerase family.</text>
</comment>
<gene>
    <name evidence="3" type="ORF">SAMN05216226_10228</name>
</gene>